<name>A0A8E0RT02_9TREM</name>
<dbReference type="FunFam" id="1.10.560.10:FF:000017">
    <property type="entry name" value="T-complex protein 1 subunit eta"/>
    <property type="match status" value="1"/>
</dbReference>
<evidence type="ECO:0000256" key="3">
    <source>
        <dbReference type="ARBA" id="ARBA00022840"/>
    </source>
</evidence>
<dbReference type="AlphaFoldDB" id="A0A8E0RT02"/>
<comment type="similarity">
    <text evidence="1">Belongs to the TCP-1 chaperonin family.</text>
</comment>
<dbReference type="Proteomes" id="UP000728185">
    <property type="component" value="Unassembled WGS sequence"/>
</dbReference>
<dbReference type="Gene3D" id="1.10.560.10">
    <property type="entry name" value="GroEL-like equatorial domain"/>
    <property type="match status" value="1"/>
</dbReference>
<evidence type="ECO:0000313" key="7">
    <source>
        <dbReference type="Proteomes" id="UP000728185"/>
    </source>
</evidence>
<evidence type="ECO:0000313" key="6">
    <source>
        <dbReference type="EMBL" id="KAA0191879.1"/>
    </source>
</evidence>
<feature type="region of interest" description="Disordered" evidence="5">
    <location>
        <begin position="139"/>
        <end position="158"/>
    </location>
</feature>
<keyword evidence="2" id="KW-0547">Nucleotide-binding</keyword>
<dbReference type="InterPro" id="IPR017998">
    <property type="entry name" value="Chaperone_TCP-1"/>
</dbReference>
<accession>A0A8E0RT02</accession>
<evidence type="ECO:0000256" key="2">
    <source>
        <dbReference type="ARBA" id="ARBA00022741"/>
    </source>
</evidence>
<reference evidence="6" key="1">
    <citation type="submission" date="2019-05" db="EMBL/GenBank/DDBJ databases">
        <title>Annotation for the trematode Fasciolopsis buski.</title>
        <authorList>
            <person name="Choi Y.-J."/>
        </authorList>
    </citation>
    <scope>NUCLEOTIDE SEQUENCE</scope>
    <source>
        <strain evidence="6">HT</strain>
        <tissue evidence="6">Whole worm</tissue>
    </source>
</reference>
<dbReference type="GO" id="GO:0005832">
    <property type="term" value="C:chaperonin-containing T-complex"/>
    <property type="evidence" value="ECO:0007669"/>
    <property type="project" value="UniProtKB-ARBA"/>
</dbReference>
<dbReference type="InterPro" id="IPR002423">
    <property type="entry name" value="Cpn60/GroEL/TCP-1"/>
</dbReference>
<evidence type="ECO:0000256" key="5">
    <source>
        <dbReference type="SAM" id="MobiDB-lite"/>
    </source>
</evidence>
<keyword evidence="7" id="KW-1185">Reference proteome</keyword>
<dbReference type="GO" id="GO:0140662">
    <property type="term" value="F:ATP-dependent protein folding chaperone"/>
    <property type="evidence" value="ECO:0007669"/>
    <property type="project" value="InterPro"/>
</dbReference>
<feature type="compositionally biased region" description="Polar residues" evidence="5">
    <location>
        <begin position="145"/>
        <end position="158"/>
    </location>
</feature>
<dbReference type="EMBL" id="LUCM01006067">
    <property type="protein sequence ID" value="KAA0191879.1"/>
    <property type="molecule type" value="Genomic_DNA"/>
</dbReference>
<dbReference type="Pfam" id="PF00118">
    <property type="entry name" value="Cpn60_TCP1"/>
    <property type="match status" value="1"/>
</dbReference>
<dbReference type="PANTHER" id="PTHR11353">
    <property type="entry name" value="CHAPERONIN"/>
    <property type="match status" value="1"/>
</dbReference>
<keyword evidence="3" id="KW-0067">ATP-binding</keyword>
<evidence type="ECO:0000256" key="1">
    <source>
        <dbReference type="ARBA" id="ARBA00008020"/>
    </source>
</evidence>
<dbReference type="SUPFAM" id="SSF48592">
    <property type="entry name" value="GroEL equatorial domain-like"/>
    <property type="match status" value="1"/>
</dbReference>
<evidence type="ECO:0000256" key="4">
    <source>
        <dbReference type="ARBA" id="ARBA00023186"/>
    </source>
</evidence>
<protein>
    <submittedName>
        <fullName evidence="6">T-complex 1 subunit eta protein</fullName>
    </submittedName>
</protein>
<comment type="caution">
    <text evidence="6">The sequence shown here is derived from an EMBL/GenBank/DDBJ whole genome shotgun (WGS) entry which is preliminary data.</text>
</comment>
<proteinExistence type="inferred from homology"/>
<organism evidence="6 7">
    <name type="scientific">Fasciolopsis buskii</name>
    <dbReference type="NCBI Taxonomy" id="27845"/>
    <lineage>
        <taxon>Eukaryota</taxon>
        <taxon>Metazoa</taxon>
        <taxon>Spiralia</taxon>
        <taxon>Lophotrochozoa</taxon>
        <taxon>Platyhelminthes</taxon>
        <taxon>Trematoda</taxon>
        <taxon>Digenea</taxon>
        <taxon>Plagiorchiida</taxon>
        <taxon>Echinostomata</taxon>
        <taxon>Echinostomatoidea</taxon>
        <taxon>Fasciolidae</taxon>
        <taxon>Fasciolopsis</taxon>
    </lineage>
</organism>
<dbReference type="InterPro" id="IPR027413">
    <property type="entry name" value="GROEL-like_equatorial_sf"/>
</dbReference>
<dbReference type="OrthoDB" id="1935484at2759"/>
<sequence>MRDKFKVVSDNYTPCEYFVGGGATEMALSGYLREAARNIRGREQLLITAMARAFEIIPRQLCDNAGLDATSILNQLRHCHAKKDENESSAWFGVDIEHECVADNFKNNVWEPALVKSNAITAATEAACLVLSVDETIKNPESKNPVDQTPMPTQSVRA</sequence>
<keyword evidence="4" id="KW-0143">Chaperone</keyword>
<dbReference type="GO" id="GO:0005524">
    <property type="term" value="F:ATP binding"/>
    <property type="evidence" value="ECO:0007669"/>
    <property type="project" value="UniProtKB-KW"/>
</dbReference>
<gene>
    <name evidence="6" type="ORF">FBUS_10817</name>
</gene>